<sequence>MQHLEKNHTKPETENIIRGMDSQIMEVAKVPTAENVVKIMAENWSEEVYKHANIKVGNPLMEDREKYLALILTEEDIDNL</sequence>
<evidence type="ECO:0000313" key="1">
    <source>
        <dbReference type="EMBL" id="KAJ3666564.1"/>
    </source>
</evidence>
<gene>
    <name evidence="1" type="ORF">Zmor_002001</name>
</gene>
<comment type="caution">
    <text evidence="1">The sequence shown here is derived from an EMBL/GenBank/DDBJ whole genome shotgun (WGS) entry which is preliminary data.</text>
</comment>
<reference evidence="1" key="1">
    <citation type="journal article" date="2023" name="G3 (Bethesda)">
        <title>Whole genome assemblies of Zophobas morio and Tenebrio molitor.</title>
        <authorList>
            <person name="Kaur S."/>
            <person name="Stinson S.A."/>
            <person name="diCenzo G.C."/>
        </authorList>
    </citation>
    <scope>NUCLEOTIDE SEQUENCE</scope>
    <source>
        <strain evidence="1">QUZm001</strain>
    </source>
</reference>
<keyword evidence="2" id="KW-1185">Reference proteome</keyword>
<dbReference type="Proteomes" id="UP001168821">
    <property type="component" value="Unassembled WGS sequence"/>
</dbReference>
<organism evidence="1 2">
    <name type="scientific">Zophobas morio</name>
    <dbReference type="NCBI Taxonomy" id="2755281"/>
    <lineage>
        <taxon>Eukaryota</taxon>
        <taxon>Metazoa</taxon>
        <taxon>Ecdysozoa</taxon>
        <taxon>Arthropoda</taxon>
        <taxon>Hexapoda</taxon>
        <taxon>Insecta</taxon>
        <taxon>Pterygota</taxon>
        <taxon>Neoptera</taxon>
        <taxon>Endopterygota</taxon>
        <taxon>Coleoptera</taxon>
        <taxon>Polyphaga</taxon>
        <taxon>Cucujiformia</taxon>
        <taxon>Tenebrionidae</taxon>
        <taxon>Zophobas</taxon>
    </lineage>
</organism>
<proteinExistence type="predicted"/>
<name>A0AA38MT27_9CUCU</name>
<dbReference type="AlphaFoldDB" id="A0AA38MT27"/>
<evidence type="ECO:0000313" key="2">
    <source>
        <dbReference type="Proteomes" id="UP001168821"/>
    </source>
</evidence>
<protein>
    <submittedName>
        <fullName evidence="1">Uncharacterized protein</fullName>
    </submittedName>
</protein>
<dbReference type="EMBL" id="JALNTZ010000001">
    <property type="protein sequence ID" value="KAJ3666564.1"/>
    <property type="molecule type" value="Genomic_DNA"/>
</dbReference>
<accession>A0AA38MT27</accession>